<dbReference type="InterPro" id="IPR000182">
    <property type="entry name" value="GNAT_dom"/>
</dbReference>
<name>A0ABR7INC8_9CLOT</name>
<dbReference type="PROSITE" id="PS51186">
    <property type="entry name" value="GNAT"/>
    <property type="match status" value="1"/>
</dbReference>
<dbReference type="InterPro" id="IPR016181">
    <property type="entry name" value="Acyl_CoA_acyltransferase"/>
</dbReference>
<sequence length="205" mass="23919">MELEIRKLRKKDAKKAIEFAIVGMHFNWYMDNKLLLNLYGRYFWYLEVTRATQIIAVYAGDQLAGILLAEIKGEHKKYSSFWKSCYIKAFHLLQNLFVKGGVDVYDQANKEMFLQYCHNNNPDGEIIFLAANPNIKAKGIGSILLAELERREKGKKLYLYTDNACTYQFYEHRGFECVGKKQIVLKLGYKRVPLQCFLYSKTIGK</sequence>
<evidence type="ECO:0000313" key="3">
    <source>
        <dbReference type="Proteomes" id="UP000649151"/>
    </source>
</evidence>
<reference evidence="2 3" key="1">
    <citation type="submission" date="2020-08" db="EMBL/GenBank/DDBJ databases">
        <title>Genome public.</title>
        <authorList>
            <person name="Liu C."/>
            <person name="Sun Q."/>
        </authorList>
    </citation>
    <scope>NUCLEOTIDE SEQUENCE [LARGE SCALE GENOMIC DNA]</scope>
    <source>
        <strain evidence="2 3">NSJ-27</strain>
    </source>
</reference>
<feature type="domain" description="N-acetyltransferase" evidence="1">
    <location>
        <begin position="117"/>
        <end position="204"/>
    </location>
</feature>
<evidence type="ECO:0000259" key="1">
    <source>
        <dbReference type="PROSITE" id="PS51186"/>
    </source>
</evidence>
<protein>
    <submittedName>
        <fullName evidence="2">GNAT family N-acetyltransferase</fullName>
    </submittedName>
</protein>
<dbReference type="Pfam" id="PF00583">
    <property type="entry name" value="Acetyltransf_1"/>
    <property type="match status" value="1"/>
</dbReference>
<organism evidence="2 3">
    <name type="scientific">Clostridium facile</name>
    <dbReference type="NCBI Taxonomy" id="2763035"/>
    <lineage>
        <taxon>Bacteria</taxon>
        <taxon>Bacillati</taxon>
        <taxon>Bacillota</taxon>
        <taxon>Clostridia</taxon>
        <taxon>Eubacteriales</taxon>
        <taxon>Clostridiaceae</taxon>
        <taxon>Clostridium</taxon>
    </lineage>
</organism>
<proteinExistence type="predicted"/>
<dbReference type="Gene3D" id="3.40.630.30">
    <property type="match status" value="1"/>
</dbReference>
<gene>
    <name evidence="2" type="ORF">H8Z77_01170</name>
</gene>
<dbReference type="Proteomes" id="UP000649151">
    <property type="component" value="Unassembled WGS sequence"/>
</dbReference>
<dbReference type="SUPFAM" id="SSF55729">
    <property type="entry name" value="Acyl-CoA N-acyltransferases (Nat)"/>
    <property type="match status" value="1"/>
</dbReference>
<evidence type="ECO:0000313" key="2">
    <source>
        <dbReference type="EMBL" id="MBC5786638.1"/>
    </source>
</evidence>
<comment type="caution">
    <text evidence="2">The sequence shown here is derived from an EMBL/GenBank/DDBJ whole genome shotgun (WGS) entry which is preliminary data.</text>
</comment>
<dbReference type="EMBL" id="JACOQK010000001">
    <property type="protein sequence ID" value="MBC5786638.1"/>
    <property type="molecule type" value="Genomic_DNA"/>
</dbReference>
<accession>A0ABR7INC8</accession>
<dbReference type="RefSeq" id="WP_186995903.1">
    <property type="nucleotide sequence ID" value="NZ_JACOQK010000001.1"/>
</dbReference>
<keyword evidence="3" id="KW-1185">Reference proteome</keyword>